<organism evidence="5 6">
    <name type="scientific">Pseudomarimonas salicorniae</name>
    <dbReference type="NCBI Taxonomy" id="2933270"/>
    <lineage>
        <taxon>Bacteria</taxon>
        <taxon>Pseudomonadati</taxon>
        <taxon>Pseudomonadota</taxon>
        <taxon>Gammaproteobacteria</taxon>
        <taxon>Lysobacterales</taxon>
        <taxon>Lysobacteraceae</taxon>
        <taxon>Pseudomarimonas</taxon>
    </lineage>
</organism>
<reference evidence="5" key="1">
    <citation type="submission" date="2022-04" db="EMBL/GenBank/DDBJ databases">
        <title>Lysobacter sp. CAU 1642 isolated from sea sand.</title>
        <authorList>
            <person name="Kim W."/>
        </authorList>
    </citation>
    <scope>NUCLEOTIDE SEQUENCE</scope>
    <source>
        <strain evidence="5">CAU 1642</strain>
    </source>
</reference>
<dbReference type="PANTHER" id="PTHR48094">
    <property type="entry name" value="PROTEIN/NUCLEIC ACID DEGLYCASE DJ-1-RELATED"/>
    <property type="match status" value="1"/>
</dbReference>
<name>A0ABT0GII7_9GAMM</name>
<proteinExistence type="inferred from homology"/>
<dbReference type="InterPro" id="IPR002818">
    <property type="entry name" value="DJ-1/PfpI"/>
</dbReference>
<evidence type="ECO:0000256" key="2">
    <source>
        <dbReference type="ARBA" id="ARBA00023239"/>
    </source>
</evidence>
<comment type="similarity">
    <text evidence="3">Belongs to the peptidase C56 family. HSP31-like subfamily.</text>
</comment>
<dbReference type="Pfam" id="PF01965">
    <property type="entry name" value="DJ-1_PfpI"/>
    <property type="match status" value="1"/>
</dbReference>
<evidence type="ECO:0000256" key="1">
    <source>
        <dbReference type="ARBA" id="ARBA00023016"/>
    </source>
</evidence>
<keyword evidence="6" id="KW-1185">Reference proteome</keyword>
<keyword evidence="5" id="KW-0315">Glutamine amidotransferase</keyword>
<dbReference type="SUPFAM" id="SSF52317">
    <property type="entry name" value="Class I glutamine amidotransferase-like"/>
    <property type="match status" value="1"/>
</dbReference>
<evidence type="ECO:0000259" key="4">
    <source>
        <dbReference type="Pfam" id="PF01965"/>
    </source>
</evidence>
<accession>A0ABT0GII7</accession>
<dbReference type="CDD" id="cd03141">
    <property type="entry name" value="GATase1_Hsp31_like"/>
    <property type="match status" value="1"/>
</dbReference>
<evidence type="ECO:0000313" key="5">
    <source>
        <dbReference type="EMBL" id="MCK7594167.1"/>
    </source>
</evidence>
<dbReference type="Gene3D" id="3.40.50.880">
    <property type="match status" value="1"/>
</dbReference>
<dbReference type="InterPro" id="IPR029062">
    <property type="entry name" value="Class_I_gatase-like"/>
</dbReference>
<comment type="caution">
    <text evidence="5">The sequence shown here is derived from an EMBL/GenBank/DDBJ whole genome shotgun (WGS) entry which is preliminary data.</text>
</comment>
<dbReference type="PANTHER" id="PTHR48094:SF11">
    <property type="entry name" value="GLUTATHIONE-INDEPENDENT GLYOXALASE HSP31-RELATED"/>
    <property type="match status" value="1"/>
</dbReference>
<protein>
    <submittedName>
        <fullName evidence="5">Type 1 glutamine amidotransferase domain-containing protein</fullName>
    </submittedName>
</protein>
<evidence type="ECO:0000256" key="3">
    <source>
        <dbReference type="ARBA" id="ARBA00038493"/>
    </source>
</evidence>
<sequence>MLKKRWIRWTLALLSLPPLLILAGWLWLKGIDFSHSGGDPQARRADLGWVPATPSAERGRILAVVSSAERMLGGSKRAGYELTELSRAWWVFEAAGFAIDIASPQGGKPPQVLDDDLVDADYAFLNEPDTQAAVRETLRLDEIDPARYAAVYIVGGKGAMLDLHGDPALRRILAEVYDAGGVLAAVCHGPAALIGVELAEGRSLLAGRQVTGFSNAEELFLIDDPVHELGFMLQDGLAAQAQFIEGPMYLENVVRDGRVLTGQNPWSTWALAEETVRALGVEPAPRPRSSEERAVDLMHHLHRHGLDAARDLKSSLGTVDNRLLLMHALIAGMRRDIGRMVDLARLARD</sequence>
<dbReference type="EMBL" id="JALNMH010000008">
    <property type="protein sequence ID" value="MCK7594167.1"/>
    <property type="molecule type" value="Genomic_DNA"/>
</dbReference>
<dbReference type="InterPro" id="IPR050325">
    <property type="entry name" value="Prot/Nucl_acid_deglycase"/>
</dbReference>
<evidence type="ECO:0000313" key="6">
    <source>
        <dbReference type="Proteomes" id="UP001431449"/>
    </source>
</evidence>
<keyword evidence="1" id="KW-0346">Stress response</keyword>
<gene>
    <name evidence="5" type="ORF">M0G41_10845</name>
</gene>
<dbReference type="RefSeq" id="WP_248209214.1">
    <property type="nucleotide sequence ID" value="NZ_JALNMH010000008.1"/>
</dbReference>
<feature type="domain" description="DJ-1/PfpI" evidence="4">
    <location>
        <begin position="79"/>
        <end position="277"/>
    </location>
</feature>
<keyword evidence="2" id="KW-0456">Lyase</keyword>
<dbReference type="Proteomes" id="UP001431449">
    <property type="component" value="Unassembled WGS sequence"/>
</dbReference>